<name>A0A7D9JBK6_PARCT</name>
<accession>A0A7D9JBK6</accession>
<dbReference type="EMBL" id="CACRXK020014065">
    <property type="protein sequence ID" value="CAB4026196.1"/>
    <property type="molecule type" value="Genomic_DNA"/>
</dbReference>
<comment type="caution">
    <text evidence="1">The sequence shown here is derived from an EMBL/GenBank/DDBJ whole genome shotgun (WGS) entry which is preliminary data.</text>
</comment>
<gene>
    <name evidence="1" type="ORF">PACLA_8A028721</name>
</gene>
<sequence length="314" mass="36395">MFSRSYSNGGTCVFLKNDIEIAGMMCSVEAGKYRLCRQSRITYPSYMRRSVVKYVADNNVDEVVEHLVNVYRLMYCEDLKGCPSIRFLIVRLCSALGCAVRDCLRDTLPSNDKSKHEFLFYGIIVPHLQIDVSRYIYCRMWADRLKQGLDNDWSAQLSYVGYEWKDWRERWQEHLWRKKMGYNEGLVKCGDCIVVPGEYHSGEEFDRIMEALIEINSVIDKIGGVARRPLNKLMIVRVCSKLGIETGVGDAKLENAVLNSEDLLFGKVYPELGWEPSNCKFYGEWLRRKLKEKQILESMDLEPKLERYLNPGSG</sequence>
<dbReference type="Proteomes" id="UP001152795">
    <property type="component" value="Unassembled WGS sequence"/>
</dbReference>
<dbReference type="AlphaFoldDB" id="A0A7D9JBK6"/>
<proteinExistence type="predicted"/>
<reference evidence="1" key="1">
    <citation type="submission" date="2020-04" db="EMBL/GenBank/DDBJ databases">
        <authorList>
            <person name="Alioto T."/>
            <person name="Alioto T."/>
            <person name="Gomez Garrido J."/>
        </authorList>
    </citation>
    <scope>NUCLEOTIDE SEQUENCE</scope>
    <source>
        <strain evidence="1">A484AB</strain>
    </source>
</reference>
<evidence type="ECO:0000313" key="1">
    <source>
        <dbReference type="EMBL" id="CAB4026196.1"/>
    </source>
</evidence>
<evidence type="ECO:0000313" key="2">
    <source>
        <dbReference type="Proteomes" id="UP001152795"/>
    </source>
</evidence>
<organism evidence="1 2">
    <name type="scientific">Paramuricea clavata</name>
    <name type="common">Red gorgonian</name>
    <name type="synonym">Violescent sea-whip</name>
    <dbReference type="NCBI Taxonomy" id="317549"/>
    <lineage>
        <taxon>Eukaryota</taxon>
        <taxon>Metazoa</taxon>
        <taxon>Cnidaria</taxon>
        <taxon>Anthozoa</taxon>
        <taxon>Octocorallia</taxon>
        <taxon>Malacalcyonacea</taxon>
        <taxon>Plexauridae</taxon>
        <taxon>Paramuricea</taxon>
    </lineage>
</organism>
<protein>
    <submittedName>
        <fullName evidence="1">Uncharacterized protein</fullName>
    </submittedName>
</protein>
<keyword evidence="2" id="KW-1185">Reference proteome</keyword>